<dbReference type="Pfam" id="PF12833">
    <property type="entry name" value="HTH_18"/>
    <property type="match status" value="1"/>
</dbReference>
<evidence type="ECO:0000313" key="5">
    <source>
        <dbReference type="EMBL" id="MCF3945157.1"/>
    </source>
</evidence>
<sequence>MSDWSRLFASAEGRICHIDVLVLPDFSLMSLAATIEPLRAANRASGRELYRWRLLSTDGASPPTSSGIPIVVEGKFATDEIRDALFVVAAFGARRHAAGLTSSLRRLARRDMLLGGIESGSWVLAKAGLLDGCRATTHWEDIEEFAAAFPAVDVVNERYVIDRGRCTTGGAAPTLDMILDMIRARHGLALALDAASIFIYDQKTIAQQPQHIVLAGELKTKDPALARAIGFMETSLTEPLPIETIARQAGLSVRNLQLRFHAQLGMSPYGYYLNLRLAAARRMLQQTRNSVAETAAAYAFGSASAFARAFRSRYGVSPIDARRQASEGFRW</sequence>
<dbReference type="PROSITE" id="PS00041">
    <property type="entry name" value="HTH_ARAC_FAMILY_1"/>
    <property type="match status" value="1"/>
</dbReference>
<keyword evidence="3" id="KW-0804">Transcription</keyword>
<gene>
    <name evidence="5" type="ORF">L2A60_00465</name>
</gene>
<reference evidence="5 6" key="1">
    <citation type="submission" date="2022-01" db="EMBL/GenBank/DDBJ databases">
        <authorList>
            <person name="Won M."/>
            <person name="Kim S.-J."/>
            <person name="Kwon S.-W."/>
        </authorList>
    </citation>
    <scope>NUCLEOTIDE SEQUENCE [LARGE SCALE GENOMIC DNA]</scope>
    <source>
        <strain evidence="5 6">KCTC 23505</strain>
    </source>
</reference>
<dbReference type="RefSeq" id="WP_235702397.1">
    <property type="nucleotide sequence ID" value="NZ_JAKGBZ010000001.1"/>
</dbReference>
<dbReference type="CDD" id="cd03136">
    <property type="entry name" value="GATase1_AraC_ArgR_like"/>
    <property type="match status" value="1"/>
</dbReference>
<dbReference type="Gene3D" id="3.40.50.880">
    <property type="match status" value="1"/>
</dbReference>
<keyword evidence="6" id="KW-1185">Reference proteome</keyword>
<dbReference type="PANTHER" id="PTHR43130">
    <property type="entry name" value="ARAC-FAMILY TRANSCRIPTIONAL REGULATOR"/>
    <property type="match status" value="1"/>
</dbReference>
<dbReference type="InterPro" id="IPR009057">
    <property type="entry name" value="Homeodomain-like_sf"/>
</dbReference>
<dbReference type="InterPro" id="IPR029062">
    <property type="entry name" value="Class_I_gatase-like"/>
</dbReference>
<dbReference type="InterPro" id="IPR018060">
    <property type="entry name" value="HTH_AraC"/>
</dbReference>
<keyword evidence="1" id="KW-0805">Transcription regulation</keyword>
<evidence type="ECO:0000256" key="2">
    <source>
        <dbReference type="ARBA" id="ARBA00023125"/>
    </source>
</evidence>
<dbReference type="InterPro" id="IPR052158">
    <property type="entry name" value="INH-QAR"/>
</dbReference>
<protein>
    <submittedName>
        <fullName evidence="5">GlxA family transcriptional regulator</fullName>
    </submittedName>
</protein>
<accession>A0ABS9DR63</accession>
<evidence type="ECO:0000259" key="4">
    <source>
        <dbReference type="PROSITE" id="PS01124"/>
    </source>
</evidence>
<dbReference type="Proteomes" id="UP001521209">
    <property type="component" value="Unassembled WGS sequence"/>
</dbReference>
<dbReference type="InterPro" id="IPR018062">
    <property type="entry name" value="HTH_AraC-typ_CS"/>
</dbReference>
<keyword evidence="2" id="KW-0238">DNA-binding</keyword>
<dbReference type="SUPFAM" id="SSF52317">
    <property type="entry name" value="Class I glutamine amidotransferase-like"/>
    <property type="match status" value="1"/>
</dbReference>
<organism evidence="5 6">
    <name type="scientific">Acidiphilium iwatense</name>
    <dbReference type="NCBI Taxonomy" id="768198"/>
    <lineage>
        <taxon>Bacteria</taxon>
        <taxon>Pseudomonadati</taxon>
        <taxon>Pseudomonadota</taxon>
        <taxon>Alphaproteobacteria</taxon>
        <taxon>Acetobacterales</taxon>
        <taxon>Acidocellaceae</taxon>
        <taxon>Acidiphilium</taxon>
    </lineage>
</organism>
<evidence type="ECO:0000256" key="3">
    <source>
        <dbReference type="ARBA" id="ARBA00023163"/>
    </source>
</evidence>
<name>A0ABS9DR63_9PROT</name>
<dbReference type="PROSITE" id="PS01124">
    <property type="entry name" value="HTH_ARAC_FAMILY_2"/>
    <property type="match status" value="1"/>
</dbReference>
<dbReference type="Gene3D" id="1.10.10.60">
    <property type="entry name" value="Homeodomain-like"/>
    <property type="match status" value="1"/>
</dbReference>
<dbReference type="SUPFAM" id="SSF46689">
    <property type="entry name" value="Homeodomain-like"/>
    <property type="match status" value="2"/>
</dbReference>
<dbReference type="PANTHER" id="PTHR43130:SF3">
    <property type="entry name" value="HTH-TYPE TRANSCRIPTIONAL REGULATOR RV1931C"/>
    <property type="match status" value="1"/>
</dbReference>
<dbReference type="EMBL" id="JAKGBZ010000001">
    <property type="protein sequence ID" value="MCF3945157.1"/>
    <property type="molecule type" value="Genomic_DNA"/>
</dbReference>
<feature type="domain" description="HTH araC/xylS-type" evidence="4">
    <location>
        <begin position="226"/>
        <end position="324"/>
    </location>
</feature>
<evidence type="ECO:0000313" key="6">
    <source>
        <dbReference type="Proteomes" id="UP001521209"/>
    </source>
</evidence>
<dbReference type="SMART" id="SM00342">
    <property type="entry name" value="HTH_ARAC"/>
    <property type="match status" value="1"/>
</dbReference>
<comment type="caution">
    <text evidence="5">The sequence shown here is derived from an EMBL/GenBank/DDBJ whole genome shotgun (WGS) entry which is preliminary data.</text>
</comment>
<evidence type="ECO:0000256" key="1">
    <source>
        <dbReference type="ARBA" id="ARBA00023015"/>
    </source>
</evidence>
<proteinExistence type="predicted"/>